<evidence type="ECO:0000313" key="3">
    <source>
        <dbReference type="Proteomes" id="UP000078397"/>
    </source>
</evidence>
<gene>
    <name evidence="2" type="ORF">VFPPC_06607</name>
</gene>
<keyword evidence="1" id="KW-0732">Signal</keyword>
<proteinExistence type="predicted"/>
<feature type="chain" id="PRO_5013266552" evidence="1">
    <location>
        <begin position="16"/>
        <end position="509"/>
    </location>
</feature>
<name>A0A179F5S4_METCM</name>
<dbReference type="GeneID" id="28849608"/>
<dbReference type="STRING" id="1380566.A0A179F5S4"/>
<sequence>MPPIAIAALLGTAIAANTPEQCAEKCNAQWYKCKTAPNANQSFCGSQYAGCLGYNPFKNGYEVPTACSTKIAERAAPAPTQDACAKKCTSEYDACRTKPGANMSLCATNYSECLGFIPFPNGSGEPYVTPTACSKSAPSTTKAPSQCAEKCLNEFYACKTKPNSNQSYCASMIAECLGYNPFKNGGLETPTTCAGDSKATSTSTAQDECAEKCVSQFYTCKTKPNANQSFCAVQIIECVGYNSFDDGRFEVPTTCKKIAARATPTADACAQKCLDEWYACKNGPDPSQSYCGATLAKCVGYNPFENGSGLPTTCKNSDSTATGTAAQTNMASSTSTVDACAKKCTDEWNACRSKPGANQSLCASDFGNCLGYAPFSDPAHYTAPTACSKDGVVTKATMAATTDCPSETSAAPQTTQDACAKKCTDEWNACRSKPGANQSLCASDFGNCLGYAPFLEPGKFTPPTACSKTGAGTTWMPTSTMTSPPVVTAAAGHLEPAIVLAALGAAALL</sequence>
<dbReference type="PANTHER" id="PTHR39602:SF2">
    <property type="entry name" value="ACW-9"/>
    <property type="match status" value="1"/>
</dbReference>
<accession>A0A179F5S4</accession>
<comment type="caution">
    <text evidence="2">The sequence shown here is derived from an EMBL/GenBank/DDBJ whole genome shotgun (WGS) entry which is preliminary data.</text>
</comment>
<dbReference type="RefSeq" id="XP_018138347.1">
    <property type="nucleotide sequence ID" value="XM_018285614.1"/>
</dbReference>
<evidence type="ECO:0000313" key="2">
    <source>
        <dbReference type="EMBL" id="OAQ60469.1"/>
    </source>
</evidence>
<dbReference type="Proteomes" id="UP000078397">
    <property type="component" value="Unassembled WGS sequence"/>
</dbReference>
<protein>
    <submittedName>
        <fullName evidence="2">Uncharacterized protein</fullName>
    </submittedName>
</protein>
<organism evidence="2 3">
    <name type="scientific">Pochonia chlamydosporia 170</name>
    <dbReference type="NCBI Taxonomy" id="1380566"/>
    <lineage>
        <taxon>Eukaryota</taxon>
        <taxon>Fungi</taxon>
        <taxon>Dikarya</taxon>
        <taxon>Ascomycota</taxon>
        <taxon>Pezizomycotina</taxon>
        <taxon>Sordariomycetes</taxon>
        <taxon>Hypocreomycetidae</taxon>
        <taxon>Hypocreales</taxon>
        <taxon>Clavicipitaceae</taxon>
        <taxon>Pochonia</taxon>
    </lineage>
</organism>
<dbReference type="EMBL" id="LSBJ02000008">
    <property type="protein sequence ID" value="OAQ60469.1"/>
    <property type="molecule type" value="Genomic_DNA"/>
</dbReference>
<dbReference type="OrthoDB" id="4941146at2759"/>
<reference evidence="2 3" key="1">
    <citation type="journal article" date="2016" name="PLoS Pathog.">
        <title>Biosynthesis of antibiotic leucinostatins in bio-control fungus Purpureocillium lilacinum and their inhibition on phytophthora revealed by genome mining.</title>
        <authorList>
            <person name="Wang G."/>
            <person name="Liu Z."/>
            <person name="Lin R."/>
            <person name="Li E."/>
            <person name="Mao Z."/>
            <person name="Ling J."/>
            <person name="Yang Y."/>
            <person name="Yin W.B."/>
            <person name="Xie B."/>
        </authorList>
    </citation>
    <scope>NUCLEOTIDE SEQUENCE [LARGE SCALE GENOMIC DNA]</scope>
    <source>
        <strain evidence="2">170</strain>
    </source>
</reference>
<feature type="signal peptide" evidence="1">
    <location>
        <begin position="1"/>
        <end position="15"/>
    </location>
</feature>
<evidence type="ECO:0000256" key="1">
    <source>
        <dbReference type="SAM" id="SignalP"/>
    </source>
</evidence>
<dbReference type="AlphaFoldDB" id="A0A179F5S4"/>
<dbReference type="KEGG" id="pchm:VFPPC_06607"/>
<keyword evidence="3" id="KW-1185">Reference proteome</keyword>
<dbReference type="PANTHER" id="PTHR39602">
    <property type="entry name" value="ACW-9"/>
    <property type="match status" value="1"/>
</dbReference>